<feature type="transmembrane region" description="Helical" evidence="7">
    <location>
        <begin position="266"/>
        <end position="290"/>
    </location>
</feature>
<feature type="transmembrane region" description="Helical" evidence="7">
    <location>
        <begin position="16"/>
        <end position="38"/>
    </location>
</feature>
<dbReference type="AlphaFoldDB" id="A0A227KEK7"/>
<dbReference type="EMBL" id="NHMP01000006">
    <property type="protein sequence ID" value="OXE46045.1"/>
    <property type="molecule type" value="Genomic_DNA"/>
</dbReference>
<feature type="transmembrane region" description="Helical" evidence="7">
    <location>
        <begin position="88"/>
        <end position="115"/>
    </location>
</feature>
<dbReference type="InterPro" id="IPR052049">
    <property type="entry name" value="Electron_transfer_protein"/>
</dbReference>
<evidence type="ECO:0000256" key="1">
    <source>
        <dbReference type="ARBA" id="ARBA00004651"/>
    </source>
</evidence>
<feature type="transmembrane region" description="Helical" evidence="7">
    <location>
        <begin position="160"/>
        <end position="187"/>
    </location>
</feature>
<proteinExistence type="inferred from homology"/>
<evidence type="ECO:0000256" key="4">
    <source>
        <dbReference type="ARBA" id="ARBA00022692"/>
    </source>
</evidence>
<comment type="caution">
    <text evidence="8">The sequence shown here is derived from an EMBL/GenBank/DDBJ whole genome shotgun (WGS) entry which is preliminary data.</text>
</comment>
<feature type="transmembrane region" description="Helical" evidence="7">
    <location>
        <begin position="199"/>
        <end position="220"/>
    </location>
</feature>
<gene>
    <name evidence="8" type="ORF">ADH67_10020</name>
</gene>
<keyword evidence="3" id="KW-1003">Cell membrane</keyword>
<feature type="transmembrane region" description="Helical" evidence="7">
    <location>
        <begin position="45"/>
        <end position="68"/>
    </location>
</feature>
<dbReference type="PANTHER" id="PTHR34856:SF2">
    <property type="entry name" value="PROTEIN NRFD"/>
    <property type="match status" value="1"/>
</dbReference>
<dbReference type="Gene3D" id="1.20.1630.10">
    <property type="entry name" value="Formate dehydrogenase/DMSO reductase domain"/>
    <property type="match status" value="1"/>
</dbReference>
<feature type="transmembrane region" description="Helical" evidence="7">
    <location>
        <begin position="240"/>
        <end position="259"/>
    </location>
</feature>
<dbReference type="PANTHER" id="PTHR34856">
    <property type="entry name" value="PROTEIN NRFD"/>
    <property type="match status" value="1"/>
</dbReference>
<keyword evidence="4 7" id="KW-0812">Transmembrane</keyword>
<protein>
    <submittedName>
        <fullName evidence="8">Molybdopterin oxidoreductase</fullName>
    </submittedName>
</protein>
<evidence type="ECO:0000256" key="2">
    <source>
        <dbReference type="ARBA" id="ARBA00008929"/>
    </source>
</evidence>
<keyword evidence="9" id="KW-1185">Reference proteome</keyword>
<feature type="transmembrane region" description="Helical" evidence="7">
    <location>
        <begin position="127"/>
        <end position="148"/>
    </location>
</feature>
<dbReference type="GO" id="GO:0005886">
    <property type="term" value="C:plasma membrane"/>
    <property type="evidence" value="ECO:0007669"/>
    <property type="project" value="UniProtKB-SubCell"/>
</dbReference>
<evidence type="ECO:0000256" key="6">
    <source>
        <dbReference type="ARBA" id="ARBA00023136"/>
    </source>
</evidence>
<dbReference type="Pfam" id="PF03916">
    <property type="entry name" value="NrfD"/>
    <property type="match status" value="1"/>
</dbReference>
<keyword evidence="5 7" id="KW-1133">Transmembrane helix</keyword>
<evidence type="ECO:0000256" key="3">
    <source>
        <dbReference type="ARBA" id="ARBA00022475"/>
    </source>
</evidence>
<keyword evidence="6 7" id="KW-0472">Membrane</keyword>
<accession>A0A227KEK7</accession>
<evidence type="ECO:0000256" key="7">
    <source>
        <dbReference type="SAM" id="Phobius"/>
    </source>
</evidence>
<organism evidence="8 9">
    <name type="scientific">Turicimonas muris</name>
    <dbReference type="NCBI Taxonomy" id="1796652"/>
    <lineage>
        <taxon>Bacteria</taxon>
        <taxon>Pseudomonadati</taxon>
        <taxon>Pseudomonadota</taxon>
        <taxon>Betaproteobacteria</taxon>
        <taxon>Burkholderiales</taxon>
        <taxon>Sutterellaceae</taxon>
        <taxon>Turicimonas</taxon>
    </lineage>
</organism>
<evidence type="ECO:0000256" key="5">
    <source>
        <dbReference type="ARBA" id="ARBA00022989"/>
    </source>
</evidence>
<dbReference type="Proteomes" id="UP000214610">
    <property type="component" value="Unassembled WGS sequence"/>
</dbReference>
<name>A0A227KEK7_9BURK</name>
<sequence length="295" mass="32483">MIELTSLTPQLQAAHWGWTIAIFLWLVGLAGMGFFLNYWIRQKNFVYVLTVSGIVGTLLVVSHLGRMLNLPIAVFSSLMDLALNLQSWMLIGICLLSILCIASVFYSFICAGIFFKGEKWQAMAQSDWFNGIFALLGVCCTIYSGFLLTQAVGISLWNTALIPLLWIMSGMASSIGCIELLMIFKLINPDTVRWSRRTAFWVEIAELFTIFAFVHVALGSALTGARAGAESLISGPQSTMFWFGVIIFGSVIPLLLNLLTRSHKILACSAVLGIIGALLLRASILFAGYYDPIIF</sequence>
<evidence type="ECO:0000313" key="9">
    <source>
        <dbReference type="Proteomes" id="UP000214610"/>
    </source>
</evidence>
<reference evidence="9" key="1">
    <citation type="submission" date="2017-05" db="EMBL/GenBank/DDBJ databases">
        <title>Improved OligoMM genomes.</title>
        <authorList>
            <person name="Garzetti D."/>
        </authorList>
    </citation>
    <scope>NUCLEOTIDE SEQUENCE [LARGE SCALE GENOMIC DNA]</scope>
    <source>
        <strain evidence="9">YL45</strain>
    </source>
</reference>
<dbReference type="GeneID" id="78361928"/>
<evidence type="ECO:0000313" key="8">
    <source>
        <dbReference type="EMBL" id="OXE46045.1"/>
    </source>
</evidence>
<dbReference type="InterPro" id="IPR005614">
    <property type="entry name" value="NrfD-like"/>
</dbReference>
<comment type="similarity">
    <text evidence="2">Belongs to the NrfD family.</text>
</comment>
<dbReference type="RefSeq" id="WP_066593884.1">
    <property type="nucleotide sequence ID" value="NZ_CAJTBZ010000026.1"/>
</dbReference>
<comment type="subcellular location">
    <subcellularLocation>
        <location evidence="1">Cell membrane</location>
        <topology evidence="1">Multi-pass membrane protein</topology>
    </subcellularLocation>
</comment>